<reference evidence="2" key="1">
    <citation type="submission" date="2020-04" db="EMBL/GenBank/DDBJ databases">
        <title>Deep metagenomics examines the oral microbiome during advanced dental caries in children, revealing novel taxa and co-occurrences with host molecules.</title>
        <authorList>
            <person name="Baker J.L."/>
            <person name="Morton J.T."/>
            <person name="Dinis M."/>
            <person name="Alvarez R."/>
            <person name="Tran N.C."/>
            <person name="Knight R."/>
            <person name="Edlund A."/>
        </authorList>
    </citation>
    <scope>NUCLEOTIDE SEQUENCE</scope>
    <source>
        <strain evidence="2">JCVI_32_bin.14</strain>
    </source>
</reference>
<proteinExistence type="predicted"/>
<feature type="chain" id="PRO_5038358317" description="Tat pathway signal sequence" evidence="1">
    <location>
        <begin position="27"/>
        <end position="183"/>
    </location>
</feature>
<accession>A0A930B9H2</accession>
<feature type="signal peptide" evidence="1">
    <location>
        <begin position="1"/>
        <end position="26"/>
    </location>
</feature>
<evidence type="ECO:0008006" key="4">
    <source>
        <dbReference type="Google" id="ProtNLM"/>
    </source>
</evidence>
<name>A0A930B9H2_9FIRM</name>
<organism evidence="2 3">
    <name type="scientific">Dialister invisus</name>
    <dbReference type="NCBI Taxonomy" id="218538"/>
    <lineage>
        <taxon>Bacteria</taxon>
        <taxon>Bacillati</taxon>
        <taxon>Bacillota</taxon>
        <taxon>Negativicutes</taxon>
        <taxon>Veillonellales</taxon>
        <taxon>Veillonellaceae</taxon>
        <taxon>Dialister</taxon>
    </lineage>
</organism>
<dbReference type="Proteomes" id="UP000757890">
    <property type="component" value="Unassembled WGS sequence"/>
</dbReference>
<dbReference type="EMBL" id="JABZMK010000004">
    <property type="protein sequence ID" value="MBF1128845.1"/>
    <property type="molecule type" value="Genomic_DNA"/>
</dbReference>
<dbReference type="AlphaFoldDB" id="A0A930B9H2"/>
<evidence type="ECO:0000313" key="3">
    <source>
        <dbReference type="Proteomes" id="UP000757890"/>
    </source>
</evidence>
<protein>
    <recommendedName>
        <fullName evidence="4">Tat pathway signal sequence</fullName>
    </recommendedName>
</protein>
<keyword evidence="1" id="KW-0732">Signal</keyword>
<gene>
    <name evidence="2" type="ORF">HXL70_02230</name>
</gene>
<evidence type="ECO:0000256" key="1">
    <source>
        <dbReference type="SAM" id="SignalP"/>
    </source>
</evidence>
<evidence type="ECO:0000313" key="2">
    <source>
        <dbReference type="EMBL" id="MBF1128845.1"/>
    </source>
</evidence>
<comment type="caution">
    <text evidence="2">The sequence shown here is derived from an EMBL/GenBank/DDBJ whole genome shotgun (WGS) entry which is preliminary data.</text>
</comment>
<sequence>MLSDRRKWFWVVGMLCMSLSWNGVQAEDSMKGQPAPILEMGVKPKATPQELEQMRWMEIFANDIALYRFDVQSIRQNETDPDEVQMTVQAVYTDKKIPEQMKAAYASRLKGDRMPMCSEMELRFHMKEERYAITAVRIYDQHHEVVDESSRDAEYRKIPVNSFVSTMYRVSKKYIWFQKTKGK</sequence>